<sequence length="258" mass="28825">MKVGEFIHVCGTVVAIGLGGYAIYSDWINLRERLSVQPAEVMGNFYLTRDGVSQEVEFVVVNEGRRSTVIQRVDISPGGLFPDPVLIDGKFWDGRPFSIEPHQVMTFRFLAEDRFETWNTSEAREAAAGEPINLGYLNLFNSFNHRVAVEERMDLPLHARNLEMGYTLFESFEASEFQKALFSSGRTFAGDNKEMAQELASLQMNVTFGGPCLSYMVHTLSVCAGMELTTLSGNTFASEYIGFGLRSHELDGAYRQAN</sequence>
<dbReference type="RefSeq" id="WP_108896163.1">
    <property type="nucleotide sequence ID" value="NZ_ONZF01000024.1"/>
</dbReference>
<protein>
    <submittedName>
        <fullName evidence="2">Uncharacterized protein</fullName>
    </submittedName>
</protein>
<dbReference type="Proteomes" id="UP000244912">
    <property type="component" value="Unassembled WGS sequence"/>
</dbReference>
<reference evidence="2 3" key="1">
    <citation type="submission" date="2018-03" db="EMBL/GenBank/DDBJ databases">
        <authorList>
            <person name="Keele B.F."/>
        </authorList>
    </citation>
    <scope>NUCLEOTIDE SEQUENCE [LARGE SCALE GENOMIC DNA]</scope>
    <source>
        <strain evidence="2 3">CECT 8504</strain>
    </source>
</reference>
<proteinExistence type="predicted"/>
<evidence type="ECO:0000256" key="1">
    <source>
        <dbReference type="SAM" id="Phobius"/>
    </source>
</evidence>
<name>A0A2R8C242_9RHOB</name>
<gene>
    <name evidence="2" type="ORF">PAA8504_04346</name>
</gene>
<dbReference type="AlphaFoldDB" id="A0A2R8C242"/>
<dbReference type="EMBL" id="ONZF01000024">
    <property type="protein sequence ID" value="SPJ26484.1"/>
    <property type="molecule type" value="Genomic_DNA"/>
</dbReference>
<evidence type="ECO:0000313" key="2">
    <source>
        <dbReference type="EMBL" id="SPJ26484.1"/>
    </source>
</evidence>
<dbReference type="OrthoDB" id="9762853at2"/>
<keyword evidence="1" id="KW-0812">Transmembrane</keyword>
<keyword evidence="3" id="KW-1185">Reference proteome</keyword>
<evidence type="ECO:0000313" key="3">
    <source>
        <dbReference type="Proteomes" id="UP000244912"/>
    </source>
</evidence>
<feature type="transmembrane region" description="Helical" evidence="1">
    <location>
        <begin position="6"/>
        <end position="24"/>
    </location>
</feature>
<keyword evidence="1" id="KW-0472">Membrane</keyword>
<organism evidence="2 3">
    <name type="scientific">Palleronia abyssalis</name>
    <dbReference type="NCBI Taxonomy" id="1501240"/>
    <lineage>
        <taxon>Bacteria</taxon>
        <taxon>Pseudomonadati</taxon>
        <taxon>Pseudomonadota</taxon>
        <taxon>Alphaproteobacteria</taxon>
        <taxon>Rhodobacterales</taxon>
        <taxon>Roseobacteraceae</taxon>
        <taxon>Palleronia</taxon>
    </lineage>
</organism>
<accession>A0A2R8C242</accession>
<keyword evidence="1" id="KW-1133">Transmembrane helix</keyword>